<accession>A0ABU7JRG1</accession>
<dbReference type="InterPro" id="IPR012347">
    <property type="entry name" value="Ferritin-like"/>
</dbReference>
<name>A0ABU7JRG1_9NOCA</name>
<evidence type="ECO:0000256" key="1">
    <source>
        <dbReference type="SAM" id="SignalP"/>
    </source>
</evidence>
<dbReference type="InterPro" id="IPR005183">
    <property type="entry name" value="DUF305_CopM-like"/>
</dbReference>
<reference evidence="3 4" key="1">
    <citation type="submission" date="2023-08" db="EMBL/GenBank/DDBJ databases">
        <authorList>
            <person name="Girao M."/>
            <person name="Carvalho M.F."/>
        </authorList>
    </citation>
    <scope>NUCLEOTIDE SEQUENCE [LARGE SCALE GENOMIC DNA]</scope>
    <source>
        <strain evidence="3 4">CC-R104</strain>
    </source>
</reference>
<gene>
    <name evidence="3" type="ORF">Q8814_07220</name>
</gene>
<dbReference type="Proteomes" id="UP001331936">
    <property type="component" value="Unassembled WGS sequence"/>
</dbReference>
<dbReference type="PANTHER" id="PTHR36933">
    <property type="entry name" value="SLL0788 PROTEIN"/>
    <property type="match status" value="1"/>
</dbReference>
<keyword evidence="4" id="KW-1185">Reference proteome</keyword>
<dbReference type="Pfam" id="PF03713">
    <property type="entry name" value="DUF305"/>
    <property type="match status" value="1"/>
</dbReference>
<evidence type="ECO:0000313" key="4">
    <source>
        <dbReference type="Proteomes" id="UP001331936"/>
    </source>
</evidence>
<dbReference type="PANTHER" id="PTHR36933:SF1">
    <property type="entry name" value="SLL0788 PROTEIN"/>
    <property type="match status" value="1"/>
</dbReference>
<evidence type="ECO:0000313" key="3">
    <source>
        <dbReference type="EMBL" id="MEE2031902.1"/>
    </source>
</evidence>
<feature type="domain" description="DUF305" evidence="2">
    <location>
        <begin position="55"/>
        <end position="232"/>
    </location>
</feature>
<feature type="chain" id="PRO_5046906134" evidence="1">
    <location>
        <begin position="21"/>
        <end position="235"/>
    </location>
</feature>
<keyword evidence="1" id="KW-0732">Signal</keyword>
<dbReference type="EMBL" id="JAUZMZ010000027">
    <property type="protein sequence ID" value="MEE2031902.1"/>
    <property type="molecule type" value="Genomic_DNA"/>
</dbReference>
<comment type="caution">
    <text evidence="3">The sequence shown here is derived from an EMBL/GenBank/DDBJ whole genome shotgun (WGS) entry which is preliminary data.</text>
</comment>
<dbReference type="RefSeq" id="WP_330151335.1">
    <property type="nucleotide sequence ID" value="NZ_JAUZMZ010000027.1"/>
</dbReference>
<evidence type="ECO:0000259" key="2">
    <source>
        <dbReference type="Pfam" id="PF03713"/>
    </source>
</evidence>
<feature type="signal peptide" evidence="1">
    <location>
        <begin position="1"/>
        <end position="20"/>
    </location>
</feature>
<protein>
    <submittedName>
        <fullName evidence="3">DUF305 domain-containing protein</fullName>
    </submittedName>
</protein>
<dbReference type="Gene3D" id="1.20.1260.10">
    <property type="match status" value="1"/>
</dbReference>
<dbReference type="PROSITE" id="PS51257">
    <property type="entry name" value="PROKAR_LIPOPROTEIN"/>
    <property type="match status" value="1"/>
</dbReference>
<proteinExistence type="predicted"/>
<sequence>MNKKTLAAGATALAVVFSVAACSDSGTETATTASSAETSATTSPAENAAAHNQADVMFARMMIPHHAQAVEMSDMLLGKDGIPEPVRALAEQIKAAQGPEIDEMNSWLEQWGEPRMPDGMPGAGPNRPGITSMPLPSMPMTSMPGMGRGMPDTDDMPGMGGMMNAQDMRALADAQGTEATRLFLTHMITHHEGAIDMAETEIRNGQYPDAVAMSRSIVETQQQEIDTMRQLLTTL</sequence>
<organism evidence="3 4">
    <name type="scientific">Rhodococcus chondri</name>
    <dbReference type="NCBI Taxonomy" id="3065941"/>
    <lineage>
        <taxon>Bacteria</taxon>
        <taxon>Bacillati</taxon>
        <taxon>Actinomycetota</taxon>
        <taxon>Actinomycetes</taxon>
        <taxon>Mycobacteriales</taxon>
        <taxon>Nocardiaceae</taxon>
        <taxon>Rhodococcus</taxon>
    </lineage>
</organism>